<comment type="caution">
    <text evidence="2">The sequence shown here is derived from an EMBL/GenBank/DDBJ whole genome shotgun (WGS) entry which is preliminary data.</text>
</comment>
<protein>
    <recommendedName>
        <fullName evidence="1">DUF6788 domain-containing protein</fullName>
    </recommendedName>
</protein>
<dbReference type="RefSeq" id="WP_087650048.1">
    <property type="nucleotide sequence ID" value="NZ_FCON02000271.1"/>
</dbReference>
<organism evidence="2 3">
    <name type="scientific">Caballeronia choica</name>
    <dbReference type="NCBI Taxonomy" id="326476"/>
    <lineage>
        <taxon>Bacteria</taxon>
        <taxon>Pseudomonadati</taxon>
        <taxon>Pseudomonadota</taxon>
        <taxon>Betaproteobacteria</taxon>
        <taxon>Burkholderiales</taxon>
        <taxon>Burkholderiaceae</taxon>
        <taxon>Caballeronia</taxon>
    </lineage>
</organism>
<dbReference type="OrthoDB" id="9131384at2"/>
<name>A0A158L1E8_9BURK</name>
<evidence type="ECO:0000313" key="3">
    <source>
        <dbReference type="Proteomes" id="UP000054770"/>
    </source>
</evidence>
<sequence length="105" mass="12386">MTQKRLLQIETRIETIKAKLAAIDEMRPGSLSCQYKDPANQSGAYYQLSYTRDRKSRTEYIARDALSDVRRQIDNYKRFKALTDEWVDLSIEHSRLKMRLAREGN</sequence>
<reference evidence="2" key="1">
    <citation type="submission" date="2016-01" db="EMBL/GenBank/DDBJ databases">
        <authorList>
            <person name="Peeters C."/>
        </authorList>
    </citation>
    <scope>NUCLEOTIDE SEQUENCE [LARGE SCALE GENOMIC DNA]</scope>
    <source>
        <strain evidence="2">LMG 22940</strain>
    </source>
</reference>
<dbReference type="AlphaFoldDB" id="A0A158L1E8"/>
<feature type="domain" description="DUF6788" evidence="1">
    <location>
        <begin position="8"/>
        <end position="71"/>
    </location>
</feature>
<gene>
    <name evidence="2" type="ORF">AWB68_08315</name>
</gene>
<keyword evidence="3" id="KW-1185">Reference proteome</keyword>
<accession>A0A158L1E8</accession>
<dbReference type="InterPro" id="IPR046738">
    <property type="entry name" value="DUF6788"/>
</dbReference>
<dbReference type="Proteomes" id="UP000054770">
    <property type="component" value="Unassembled WGS sequence"/>
</dbReference>
<evidence type="ECO:0000259" key="1">
    <source>
        <dbReference type="Pfam" id="PF20586"/>
    </source>
</evidence>
<dbReference type="Pfam" id="PF20586">
    <property type="entry name" value="DUF6788"/>
    <property type="match status" value="1"/>
</dbReference>
<proteinExistence type="predicted"/>
<evidence type="ECO:0000313" key="2">
    <source>
        <dbReference type="EMBL" id="SAL87204.1"/>
    </source>
</evidence>
<dbReference type="EMBL" id="FCON02000271">
    <property type="protein sequence ID" value="SAL87204.1"/>
    <property type="molecule type" value="Genomic_DNA"/>
</dbReference>